<feature type="signal peptide" evidence="2">
    <location>
        <begin position="1"/>
        <end position="21"/>
    </location>
</feature>
<feature type="chain" id="PRO_5045650161" evidence="2">
    <location>
        <begin position="22"/>
        <end position="171"/>
    </location>
</feature>
<keyword evidence="4" id="KW-1185">Reference proteome</keyword>
<gene>
    <name evidence="3" type="ORF">AMECASPLE_028472</name>
</gene>
<keyword evidence="2" id="KW-0732">Signal</keyword>
<accession>A0ABV0ZEN4</accession>
<protein>
    <submittedName>
        <fullName evidence="3">Uncharacterized protein</fullName>
    </submittedName>
</protein>
<feature type="region of interest" description="Disordered" evidence="1">
    <location>
        <begin position="148"/>
        <end position="171"/>
    </location>
</feature>
<comment type="caution">
    <text evidence="3">The sequence shown here is derived from an EMBL/GenBank/DDBJ whole genome shotgun (WGS) entry which is preliminary data.</text>
</comment>
<name>A0ABV0ZEN4_9TELE</name>
<feature type="non-terminal residue" evidence="3">
    <location>
        <position position="1"/>
    </location>
</feature>
<feature type="compositionally biased region" description="Pro residues" evidence="1">
    <location>
        <begin position="155"/>
        <end position="171"/>
    </location>
</feature>
<evidence type="ECO:0000313" key="4">
    <source>
        <dbReference type="Proteomes" id="UP001469553"/>
    </source>
</evidence>
<proteinExistence type="predicted"/>
<evidence type="ECO:0000313" key="3">
    <source>
        <dbReference type="EMBL" id="MEQ2304570.1"/>
    </source>
</evidence>
<dbReference type="EMBL" id="JAHRIP010059567">
    <property type="protein sequence ID" value="MEQ2304570.1"/>
    <property type="molecule type" value="Genomic_DNA"/>
</dbReference>
<evidence type="ECO:0000256" key="2">
    <source>
        <dbReference type="SAM" id="SignalP"/>
    </source>
</evidence>
<reference evidence="3 4" key="1">
    <citation type="submission" date="2021-06" db="EMBL/GenBank/DDBJ databases">
        <authorList>
            <person name="Palmer J.M."/>
        </authorList>
    </citation>
    <scope>NUCLEOTIDE SEQUENCE [LARGE SCALE GENOMIC DNA]</scope>
    <source>
        <strain evidence="3 4">AS_MEX2019</strain>
        <tissue evidence="3">Muscle</tissue>
    </source>
</reference>
<sequence>LIRTCSRLLLISLSLCSLVHTPLPSVYYLPAFHCSSLVPSVCYPEYYHAICLRTTPYATWLHVRFALILLRWWLLPCSCTLCLLCGVLLRMTLVVGFLSTSGINLLETKNHSPCCSLTCLYTLHLILETPSEKDQMTERDTAFPQIHTTCQPQRTDPPSPEPSTPTPTCPI</sequence>
<evidence type="ECO:0000256" key="1">
    <source>
        <dbReference type="SAM" id="MobiDB-lite"/>
    </source>
</evidence>
<dbReference type="Proteomes" id="UP001469553">
    <property type="component" value="Unassembled WGS sequence"/>
</dbReference>
<organism evidence="3 4">
    <name type="scientific">Ameca splendens</name>
    <dbReference type="NCBI Taxonomy" id="208324"/>
    <lineage>
        <taxon>Eukaryota</taxon>
        <taxon>Metazoa</taxon>
        <taxon>Chordata</taxon>
        <taxon>Craniata</taxon>
        <taxon>Vertebrata</taxon>
        <taxon>Euteleostomi</taxon>
        <taxon>Actinopterygii</taxon>
        <taxon>Neopterygii</taxon>
        <taxon>Teleostei</taxon>
        <taxon>Neoteleostei</taxon>
        <taxon>Acanthomorphata</taxon>
        <taxon>Ovalentaria</taxon>
        <taxon>Atherinomorphae</taxon>
        <taxon>Cyprinodontiformes</taxon>
        <taxon>Goodeidae</taxon>
        <taxon>Ameca</taxon>
    </lineage>
</organism>